<dbReference type="GO" id="GO:0005694">
    <property type="term" value="C:chromosome"/>
    <property type="evidence" value="ECO:0007669"/>
    <property type="project" value="InterPro"/>
</dbReference>
<dbReference type="InterPro" id="IPR036277">
    <property type="entry name" value="SMC_hinge_sf"/>
</dbReference>
<proteinExistence type="inferred from homology"/>
<dbReference type="HAMAP" id="MF_01894">
    <property type="entry name" value="Smc_prok"/>
    <property type="match status" value="1"/>
</dbReference>
<keyword evidence="5 6" id="KW-0238">DNA-binding</keyword>
<evidence type="ECO:0000256" key="2">
    <source>
        <dbReference type="ARBA" id="ARBA00022741"/>
    </source>
</evidence>
<name>A0A0X8X8S2_HALHR</name>
<comment type="subunit">
    <text evidence="6">Homodimer.</text>
</comment>
<dbReference type="SMART" id="SM00968">
    <property type="entry name" value="SMC_hinge"/>
    <property type="match status" value="1"/>
</dbReference>
<dbReference type="Gene3D" id="1.10.287.1490">
    <property type="match status" value="1"/>
</dbReference>
<feature type="compositionally biased region" description="Polar residues" evidence="7">
    <location>
        <begin position="824"/>
        <end position="838"/>
    </location>
</feature>
<dbReference type="InterPro" id="IPR011890">
    <property type="entry name" value="SMC_prok"/>
</dbReference>
<evidence type="ECO:0000313" key="9">
    <source>
        <dbReference type="EMBL" id="BAU57651.2"/>
    </source>
</evidence>
<accession>A0A0X8X8S2</accession>
<evidence type="ECO:0000256" key="3">
    <source>
        <dbReference type="ARBA" id="ARBA00022840"/>
    </source>
</evidence>
<keyword evidence="4 6" id="KW-0175">Coiled coil</keyword>
<dbReference type="GO" id="GO:0005737">
    <property type="term" value="C:cytoplasm"/>
    <property type="evidence" value="ECO:0007669"/>
    <property type="project" value="UniProtKB-SubCell"/>
</dbReference>
<dbReference type="NCBIfam" id="TIGR02168">
    <property type="entry name" value="SMC_prok_B"/>
    <property type="match status" value="1"/>
</dbReference>
<feature type="region of interest" description="Disordered" evidence="7">
    <location>
        <begin position="314"/>
        <end position="341"/>
    </location>
</feature>
<comment type="domain">
    <text evidence="6">Contains large globular domains required for ATP hydrolysis at each terminus and a third globular domain forming a flexible hinge near the middle of the molecule. These domains are separated by coiled-coil structures.</text>
</comment>
<feature type="coiled-coil region" evidence="6">
    <location>
        <begin position="996"/>
        <end position="1030"/>
    </location>
</feature>
<dbReference type="InterPro" id="IPR003395">
    <property type="entry name" value="RecF/RecN/SMC_N"/>
</dbReference>
<evidence type="ECO:0000256" key="4">
    <source>
        <dbReference type="ARBA" id="ARBA00023054"/>
    </source>
</evidence>
<dbReference type="CDD" id="cd03278">
    <property type="entry name" value="ABC_SMC_barmotin"/>
    <property type="match status" value="2"/>
</dbReference>
<dbReference type="Pfam" id="PF06470">
    <property type="entry name" value="SMC_hinge"/>
    <property type="match status" value="1"/>
</dbReference>
<organism evidence="9 10">
    <name type="scientific">Halorhodospira halochloris</name>
    <name type="common">Ectothiorhodospira halochloris</name>
    <dbReference type="NCBI Taxonomy" id="1052"/>
    <lineage>
        <taxon>Bacteria</taxon>
        <taxon>Pseudomonadati</taxon>
        <taxon>Pseudomonadota</taxon>
        <taxon>Gammaproteobacteria</taxon>
        <taxon>Chromatiales</taxon>
        <taxon>Ectothiorhodospiraceae</taxon>
        <taxon>Halorhodospira</taxon>
    </lineage>
</organism>
<dbReference type="Pfam" id="PF02463">
    <property type="entry name" value="SMC_N"/>
    <property type="match status" value="1"/>
</dbReference>
<keyword evidence="1 6" id="KW-0963">Cytoplasm</keyword>
<dbReference type="EMBL" id="AP017372">
    <property type="protein sequence ID" value="BAU57651.2"/>
    <property type="molecule type" value="Genomic_DNA"/>
</dbReference>
<dbReference type="InterPro" id="IPR010935">
    <property type="entry name" value="SMC_hinge"/>
</dbReference>
<feature type="region of interest" description="Disordered" evidence="7">
    <location>
        <begin position="359"/>
        <end position="401"/>
    </location>
</feature>
<feature type="region of interest" description="Disordered" evidence="7">
    <location>
        <begin position="763"/>
        <end position="787"/>
    </location>
</feature>
<evidence type="ECO:0000313" key="10">
    <source>
        <dbReference type="Proteomes" id="UP000218890"/>
    </source>
</evidence>
<dbReference type="RefSeq" id="WP_096408891.1">
    <property type="nucleotide sequence ID" value="NZ_AP017372.2"/>
</dbReference>
<sequence length="1188" mass="134491">MQLKRIKLAGFKSFVDPTPVPLPGRMVGVVGPNGCGKSNIIDAVRWVMGESSAKHLRGESMTDVIFNGSSERAPVSKASIELLFDNSDGAIGGKYSAFNEISVKRQVNREGQSQYLLNGTRCRRRDISEAFLGTGLRPRGYTIIEQGMISRVIESRPEELRVYLEEAAGISVYKERRRETERRIRDTRENLERLDDVRDEVYKQLEKLRRQAEVAEKYRRYRAEERQLRAELSLLRRRRLDQRIEALEQTLADLENQRQSAVAEQRHAENEIETLRDNLSQRNDELNKLQGQYYETGAQLASLEEKINSTRELRQRREQELEQTREALSELEGDSDQDQQRLSELREQLAELEPLLEATEEEEQAADAEQQQARRDLDAWRDRAESQRAEQQAAQRREEVERTRYEAAARRAEELAERITRLDSEQQGLDIQALEEEIGELEAQSEALEQDLESLQEQRDSAAGELEQLIAQRDAVAADLEQAREEVSDTRARLTSLETLQEAALGRDGGELREWLEQQGWGDAPRLAERLQVDSRWAQALEVVLAEMLQGVCVEHDEITSSELVEKALAGQGESRGQDQSTGPGVVLISCTGQHPPAHEDGPGSGYLLEHVSGAAVLRELLAGVRCADSLEQALGLRSELRAGESIVTPEGVWLGSDWLRTPATGQPESGVLEREQQMQQLRAELEAAEERLAELTEKLAAARDGVSQAQAQRDEKAAELGPLNRRQAELAARLEQRREQLERAEQRRAELADERQRLIAQQSSAQSECAEADQAAQKAAEEAAQTGAGLEELEVEREQLRDNLEQAAERLRSARERRHDLSMQRQQAQTALDSLSKQLDKAAEQRERLMKQRDELAAALAEEDSPVGELRAKRESLLEQRSQLESELQQLRRDSEELDRRLREQDRQRLEAEQRAESLREQLESQRLELGELRVHRSHEETALAELGEDEQAIEQRLPSDAEEVDISAWDDALEKTAERIRRLGSVNLAAIDECEQLEERRSYLDQQYTDLTEALETLESAIRRIDRETRSRFRETFEQVNQELGKLFPRLFGGGRAYLELTDDDLLSTGVVVLAQPPGKRITNIHMLSGGEKALTAVALVFAIFNLNPAPFCLLDEVDAPLDEANVGRFCDLVAEMSERVQFILITHNRTTMERVSHLLGVTMNEPGVSRLVAVDVKEAAEMAGA</sequence>
<dbReference type="SUPFAM" id="SSF90257">
    <property type="entry name" value="Myosin rod fragments"/>
    <property type="match status" value="1"/>
</dbReference>
<feature type="compositionally biased region" description="Low complexity" evidence="7">
    <location>
        <begin position="769"/>
        <end position="787"/>
    </location>
</feature>
<dbReference type="KEGG" id="hhk:HH1059_09550"/>
<dbReference type="AlphaFoldDB" id="A0A0X8X8S2"/>
<gene>
    <name evidence="6 9" type="primary">smc</name>
    <name evidence="9" type="ORF">HH1059_09550</name>
</gene>
<dbReference type="GO" id="GO:0003677">
    <property type="term" value="F:DNA binding"/>
    <property type="evidence" value="ECO:0007669"/>
    <property type="project" value="UniProtKB-UniRule"/>
</dbReference>
<evidence type="ECO:0000256" key="1">
    <source>
        <dbReference type="ARBA" id="ARBA00022490"/>
    </source>
</evidence>
<dbReference type="GO" id="GO:0030261">
    <property type="term" value="P:chromosome condensation"/>
    <property type="evidence" value="ECO:0007669"/>
    <property type="project" value="InterPro"/>
</dbReference>
<dbReference type="SUPFAM" id="SSF75553">
    <property type="entry name" value="Smc hinge domain"/>
    <property type="match status" value="1"/>
</dbReference>
<dbReference type="GO" id="GO:0016887">
    <property type="term" value="F:ATP hydrolysis activity"/>
    <property type="evidence" value="ECO:0007669"/>
    <property type="project" value="InterPro"/>
</dbReference>
<dbReference type="PANTHER" id="PTHR43977">
    <property type="entry name" value="STRUCTURAL MAINTENANCE OF CHROMOSOMES PROTEIN 3"/>
    <property type="match status" value="1"/>
</dbReference>
<dbReference type="Gene3D" id="3.40.50.300">
    <property type="entry name" value="P-loop containing nucleotide triphosphate hydrolases"/>
    <property type="match status" value="2"/>
</dbReference>
<evidence type="ECO:0000256" key="7">
    <source>
        <dbReference type="SAM" id="MobiDB-lite"/>
    </source>
</evidence>
<keyword evidence="10" id="KW-1185">Reference proteome</keyword>
<protein>
    <recommendedName>
        <fullName evidence="6">Chromosome partition protein Smc</fullName>
    </recommendedName>
</protein>
<dbReference type="InterPro" id="IPR024704">
    <property type="entry name" value="SMC"/>
</dbReference>
<keyword evidence="2 6" id="KW-0547">Nucleotide-binding</keyword>
<comment type="caution">
    <text evidence="6">Lacks conserved residue(s) required for the propagation of feature annotation.</text>
</comment>
<dbReference type="SUPFAM" id="SSF52540">
    <property type="entry name" value="P-loop containing nucleoside triphosphate hydrolases"/>
    <property type="match status" value="1"/>
</dbReference>
<feature type="binding site" evidence="6">
    <location>
        <begin position="32"/>
        <end position="39"/>
    </location>
    <ligand>
        <name>ATP</name>
        <dbReference type="ChEBI" id="CHEBI:30616"/>
    </ligand>
</feature>
<keyword evidence="3 6" id="KW-0067">ATP-binding</keyword>
<dbReference type="OrthoDB" id="9808768at2"/>
<feature type="compositionally biased region" description="Basic and acidic residues" evidence="7">
    <location>
        <begin position="810"/>
        <end position="823"/>
    </location>
</feature>
<feature type="compositionally biased region" description="Basic and acidic residues" evidence="7">
    <location>
        <begin position="314"/>
        <end position="328"/>
    </location>
</feature>
<feature type="domain" description="SMC hinge" evidence="8">
    <location>
        <begin position="521"/>
        <end position="638"/>
    </location>
</feature>
<evidence type="ECO:0000259" key="8">
    <source>
        <dbReference type="SMART" id="SM00968"/>
    </source>
</evidence>
<evidence type="ECO:0000256" key="6">
    <source>
        <dbReference type="HAMAP-Rule" id="MF_01894"/>
    </source>
</evidence>
<comment type="function">
    <text evidence="6">Required for chromosome condensation and partitioning.</text>
</comment>
<reference evidence="9" key="1">
    <citation type="submission" date="2016-02" db="EMBL/GenBank/DDBJ databases">
        <title>Halorhodospira halochloris DSM-1059 complete genome, version 2.</title>
        <authorList>
            <person name="Tsukatani Y."/>
        </authorList>
    </citation>
    <scope>NUCLEOTIDE SEQUENCE</scope>
    <source>
        <strain evidence="9">DSM 1059</strain>
    </source>
</reference>
<dbReference type="InterPro" id="IPR027417">
    <property type="entry name" value="P-loop_NTPase"/>
</dbReference>
<evidence type="ECO:0000256" key="5">
    <source>
        <dbReference type="ARBA" id="ARBA00023125"/>
    </source>
</evidence>
<feature type="region of interest" description="Disordered" evidence="7">
    <location>
        <begin position="810"/>
        <end position="845"/>
    </location>
</feature>
<comment type="similarity">
    <text evidence="6">Belongs to the SMC family.</text>
</comment>
<dbReference type="PIRSF" id="PIRSF005719">
    <property type="entry name" value="SMC"/>
    <property type="match status" value="1"/>
</dbReference>
<feature type="compositionally biased region" description="Basic and acidic residues" evidence="7">
    <location>
        <begin position="372"/>
        <end position="388"/>
    </location>
</feature>
<dbReference type="GO" id="GO:0005524">
    <property type="term" value="F:ATP binding"/>
    <property type="evidence" value="ECO:0007669"/>
    <property type="project" value="UniProtKB-UniRule"/>
</dbReference>
<dbReference type="Proteomes" id="UP000218890">
    <property type="component" value="Chromosome"/>
</dbReference>
<dbReference type="GO" id="GO:0007059">
    <property type="term" value="P:chromosome segregation"/>
    <property type="evidence" value="ECO:0007669"/>
    <property type="project" value="UniProtKB-UniRule"/>
</dbReference>
<comment type="subcellular location">
    <subcellularLocation>
        <location evidence="6">Cytoplasm</location>
    </subcellularLocation>
</comment>
<dbReference type="GO" id="GO:0006260">
    <property type="term" value="P:DNA replication"/>
    <property type="evidence" value="ECO:0007669"/>
    <property type="project" value="UniProtKB-UniRule"/>
</dbReference>
<dbReference type="GO" id="GO:0007062">
    <property type="term" value="P:sister chromatid cohesion"/>
    <property type="evidence" value="ECO:0007669"/>
    <property type="project" value="InterPro"/>
</dbReference>